<protein>
    <submittedName>
        <fullName evidence="5">IucA/IucC family protein</fullName>
    </submittedName>
</protein>
<sequence>MNEVKRTAEQVTMQSFANCYVRETGHFQLMNSSDFPRMTTVEERVIACELSHQNLTLIFPVRYWSLTGRHQFAFPFYMQPGEDGVLLPLDYISLVALITKELSLNHGRGNTQDELMLRVILSCQNLNKYIESRKGDSDRLVQGDFDFIEAEQSLLLGHLLHPTPKSKQGITEKEDNLYSPEMKGEFQLHYFKAEQDVIIQDSSLQHSAGLQMINQLQDDPEISQEMIEQILNEQNNAVLFPVHPLQAQKMLEDQGVRELLEKDQLEYIGPLGSPYSATSSFRTVYRQDSEFMYKFSIPIKITNSLRVNQQKELDRGVEISKLLDTEMGSSLYEAFPSFEVIQDPAYLKLLLPNAGSTYDVVLRRNPFYEGSRQVTLVAGLCQDHAYSEQSRLQVLIEQIAANEGRTAAAVSHDWFDRYLSLTLEPLLWLYKKYGIVLEAHQQNSIVKLEDGYPVHFYYRDNQGYYFSQSKAEHLRKILPDLNKKSDTVCADDIADERFRYYFFLNHLFGLINSFGMKRLISEEQLMELLHERLKEHEEEYSEPSALLNSLLYEDKLPCKANLLTRFYDMDELTGSLENQSVYTLVDNPLYRKVESVHGI</sequence>
<evidence type="ECO:0000259" key="3">
    <source>
        <dbReference type="Pfam" id="PF04183"/>
    </source>
</evidence>
<keyword evidence="6" id="KW-1185">Reference proteome</keyword>
<evidence type="ECO:0000256" key="2">
    <source>
        <dbReference type="ARBA" id="ARBA00007832"/>
    </source>
</evidence>
<dbReference type="InterPro" id="IPR007310">
    <property type="entry name" value="Aerobactin_biosyn_IucA/IucC_N"/>
</dbReference>
<reference evidence="5 6" key="1">
    <citation type="submission" date="2023-04" db="EMBL/GenBank/DDBJ databases">
        <title>Genome sequence of Halobacillus naozhouensis KACC 21980.</title>
        <authorList>
            <person name="Kim S."/>
            <person name="Heo J."/>
            <person name="Kwon S.-W."/>
        </authorList>
    </citation>
    <scope>NUCLEOTIDE SEQUENCE [LARGE SCALE GENOMIC DNA]</scope>
    <source>
        <strain evidence="5 6">KCTC 13234</strain>
    </source>
</reference>
<dbReference type="Pfam" id="PF04183">
    <property type="entry name" value="IucA_IucC"/>
    <property type="match status" value="1"/>
</dbReference>
<feature type="domain" description="Aerobactin siderophore biosynthesis IucA/IucC-like C-terminal" evidence="4">
    <location>
        <begin position="413"/>
        <end position="573"/>
    </location>
</feature>
<name>A0ABY8IWU2_9BACI</name>
<dbReference type="PANTHER" id="PTHR34384:SF5">
    <property type="entry name" value="L-2,3-DIAMINOPROPANOATE--CITRATE LIGASE"/>
    <property type="match status" value="1"/>
</dbReference>
<organism evidence="5 6">
    <name type="scientific">Halobacillus naozhouensis</name>
    <dbReference type="NCBI Taxonomy" id="554880"/>
    <lineage>
        <taxon>Bacteria</taxon>
        <taxon>Bacillati</taxon>
        <taxon>Bacillota</taxon>
        <taxon>Bacilli</taxon>
        <taxon>Bacillales</taxon>
        <taxon>Bacillaceae</taxon>
        <taxon>Halobacillus</taxon>
    </lineage>
</organism>
<evidence type="ECO:0000313" key="5">
    <source>
        <dbReference type="EMBL" id="WFT73688.1"/>
    </source>
</evidence>
<evidence type="ECO:0000259" key="4">
    <source>
        <dbReference type="Pfam" id="PF06276"/>
    </source>
</evidence>
<evidence type="ECO:0000256" key="1">
    <source>
        <dbReference type="ARBA" id="ARBA00004924"/>
    </source>
</evidence>
<dbReference type="InterPro" id="IPR037455">
    <property type="entry name" value="LucA/IucC-like"/>
</dbReference>
<dbReference type="Proteomes" id="UP001221597">
    <property type="component" value="Chromosome"/>
</dbReference>
<comment type="pathway">
    <text evidence="1">Siderophore biosynthesis.</text>
</comment>
<gene>
    <name evidence="5" type="ORF">P9989_15100</name>
</gene>
<dbReference type="Gene3D" id="1.10.510.40">
    <property type="match status" value="1"/>
</dbReference>
<proteinExistence type="inferred from homology"/>
<dbReference type="Pfam" id="PF06276">
    <property type="entry name" value="FhuF"/>
    <property type="match status" value="1"/>
</dbReference>
<dbReference type="PANTHER" id="PTHR34384">
    <property type="entry name" value="L-2,3-DIAMINOPROPANOATE--CITRATE LIGASE"/>
    <property type="match status" value="1"/>
</dbReference>
<evidence type="ECO:0000313" key="6">
    <source>
        <dbReference type="Proteomes" id="UP001221597"/>
    </source>
</evidence>
<feature type="domain" description="Aerobactin siderophore biosynthesis IucA/IucC N-terminal" evidence="3">
    <location>
        <begin position="146"/>
        <end position="382"/>
    </location>
</feature>
<dbReference type="EMBL" id="CP121671">
    <property type="protein sequence ID" value="WFT73688.1"/>
    <property type="molecule type" value="Genomic_DNA"/>
</dbReference>
<accession>A0ABY8IWU2</accession>
<dbReference type="RefSeq" id="WP_283075695.1">
    <property type="nucleotide sequence ID" value="NZ_CP121671.1"/>
</dbReference>
<dbReference type="InterPro" id="IPR022770">
    <property type="entry name" value="IucA/IucC-like_C"/>
</dbReference>
<comment type="similarity">
    <text evidence="2">Belongs to the IucA/IucC family.</text>
</comment>